<dbReference type="SUPFAM" id="SSF69279">
    <property type="entry name" value="Phage tail proteins"/>
    <property type="match status" value="1"/>
</dbReference>
<proteinExistence type="predicted"/>
<sequence>MAQVNAVITPVFTLFYGQKDITHDIAPFVLSVTYTDSLKSESDEIDVQVEDTAGRWRDAWYPGKGDMLMLKLGYQGEALLDCGSFSIDEIELGAPPDTVSIRGVATSVNSALRTASSEGYEETTLDAIASRIAQKHGLKLVGQIEPITIDRVTQYAETDVGFLKRLAGEYGYALKVTTDELVFSHLATLRSNAPVTTLTPQDVARWSLRDTINRIYKDAKVAHQKSKDKELITYNADGSSSTAPRGKSTSADTLKVNARAADQGTAQVKAEAALDDHNEYQQTGSLSMMGNTQLIAGNKINLDGFGVLSGEWLITSARYSFDRSSGYSTEIEIGRGPKTAAGSSSGSGKRKNKKPDTLTVYHPDGTTTQETQ</sequence>
<evidence type="ECO:0000313" key="2">
    <source>
        <dbReference type="Proteomes" id="UP000469708"/>
    </source>
</evidence>
<dbReference type="AlphaFoldDB" id="A0A6D0YAP7"/>
<gene>
    <name evidence="1" type="ORF">G3V95_23530</name>
</gene>
<dbReference type="RefSeq" id="WP_123129966.1">
    <property type="nucleotide sequence ID" value="NZ_RJDT01000003.1"/>
</dbReference>
<accession>A0A6D0YAP7</accession>
<dbReference type="EMBL" id="JAAGYI010000081">
    <property type="protein sequence ID" value="NEM88395.1"/>
    <property type="molecule type" value="Genomic_DNA"/>
</dbReference>
<dbReference type="PANTHER" id="PTHR35862">
    <property type="entry name" value="FELS-2 PROPHAGE PROTEIN"/>
    <property type="match status" value="1"/>
</dbReference>
<reference evidence="1 2" key="1">
    <citation type="submission" date="2020-02" db="EMBL/GenBank/DDBJ databases">
        <authorList>
            <person name="Subbiah M."/>
            <person name="Call D."/>
        </authorList>
    </citation>
    <scope>NUCLEOTIDE SEQUENCE [LARGE SCALE GENOMIC DNA]</scope>
    <source>
        <strain evidence="1 2">8375wC2</strain>
    </source>
</reference>
<comment type="caution">
    <text evidence="1">The sequence shown here is derived from an EMBL/GenBank/DDBJ whole genome shotgun (WGS) entry which is preliminary data.</text>
</comment>
<dbReference type="InterPro" id="IPR052726">
    <property type="entry name" value="Phage_Baseplate_Hub"/>
</dbReference>
<organism evidence="1 2">
    <name type="scientific">Escherichia coli</name>
    <dbReference type="NCBI Taxonomy" id="562"/>
    <lineage>
        <taxon>Bacteria</taxon>
        <taxon>Pseudomonadati</taxon>
        <taxon>Pseudomonadota</taxon>
        <taxon>Gammaproteobacteria</taxon>
        <taxon>Enterobacterales</taxon>
        <taxon>Enterobacteriaceae</taxon>
        <taxon>Escherichia</taxon>
    </lineage>
</organism>
<dbReference type="Proteomes" id="UP000469708">
    <property type="component" value="Unassembled WGS sequence"/>
</dbReference>
<protein>
    <submittedName>
        <fullName evidence="1">Phage late control D family protein</fullName>
    </submittedName>
</protein>
<evidence type="ECO:0000313" key="1">
    <source>
        <dbReference type="EMBL" id="NEM88395.1"/>
    </source>
</evidence>
<dbReference type="PANTHER" id="PTHR35862:SF1">
    <property type="entry name" value="FELS-2 PROPHAGE PROTEIN"/>
    <property type="match status" value="1"/>
</dbReference>
<name>A0A6D0YAP7_ECOLX</name>
<dbReference type="Pfam" id="PF05954">
    <property type="entry name" value="Phage_GPD"/>
    <property type="match status" value="1"/>
</dbReference>